<dbReference type="Gene3D" id="1.20.58.320">
    <property type="entry name" value="TPR-like"/>
    <property type="match status" value="1"/>
</dbReference>
<dbReference type="Proteomes" id="UP000197468">
    <property type="component" value="Unassembled WGS sequence"/>
</dbReference>
<dbReference type="PANTHER" id="PTHR31435:SF9">
    <property type="entry name" value="PROTEIN NATD1"/>
    <property type="match status" value="1"/>
</dbReference>
<dbReference type="SUPFAM" id="SSF48452">
    <property type="entry name" value="TPR-like"/>
    <property type="match status" value="1"/>
</dbReference>
<dbReference type="EMBL" id="NIOF01000001">
    <property type="protein sequence ID" value="OWQ93031.1"/>
    <property type="molecule type" value="Genomic_DNA"/>
</dbReference>
<organism evidence="2 3">
    <name type="scientific">Roseateles aquatilis</name>
    <dbReference type="NCBI Taxonomy" id="431061"/>
    <lineage>
        <taxon>Bacteria</taxon>
        <taxon>Pseudomonadati</taxon>
        <taxon>Pseudomonadota</taxon>
        <taxon>Betaproteobacteria</taxon>
        <taxon>Burkholderiales</taxon>
        <taxon>Sphaerotilaceae</taxon>
        <taxon>Roseateles</taxon>
    </lineage>
</organism>
<gene>
    <name evidence="2" type="ORF">CDN99_00540</name>
</gene>
<dbReference type="Pfam" id="PF06041">
    <property type="entry name" value="DUF924"/>
    <property type="match status" value="1"/>
</dbReference>
<accession>A0A246JK93</accession>
<dbReference type="SUPFAM" id="SSF55729">
    <property type="entry name" value="Acyl-CoA N-acyltransferases (Nat)"/>
    <property type="match status" value="1"/>
</dbReference>
<dbReference type="Gene3D" id="3.40.630.30">
    <property type="match status" value="1"/>
</dbReference>
<reference evidence="2 3" key="1">
    <citation type="journal article" date="2008" name="Int. J. Syst. Evol. Microbiol.">
        <title>Description of Roseateles aquatilis sp. nov. and Roseateles terrae sp. nov., in the class Betaproteobacteria, and emended description of the genus Roseateles.</title>
        <authorList>
            <person name="Gomila M."/>
            <person name="Bowien B."/>
            <person name="Falsen E."/>
            <person name="Moore E.R."/>
            <person name="Lalucat J."/>
        </authorList>
    </citation>
    <scope>NUCLEOTIDE SEQUENCE [LARGE SCALE GENOMIC DNA]</scope>
    <source>
        <strain evidence="2 3">CCUG 48205</strain>
    </source>
</reference>
<dbReference type="InterPro" id="IPR010323">
    <property type="entry name" value="DUF924"/>
</dbReference>
<evidence type="ECO:0000259" key="1">
    <source>
        <dbReference type="PROSITE" id="PS51729"/>
    </source>
</evidence>
<evidence type="ECO:0000313" key="2">
    <source>
        <dbReference type="EMBL" id="OWQ93031.1"/>
    </source>
</evidence>
<dbReference type="Gene3D" id="1.25.40.10">
    <property type="entry name" value="Tetratricopeptide repeat domain"/>
    <property type="match status" value="1"/>
</dbReference>
<evidence type="ECO:0000313" key="3">
    <source>
        <dbReference type="Proteomes" id="UP000197468"/>
    </source>
</evidence>
<name>A0A246JK93_9BURK</name>
<dbReference type="Pfam" id="PF14542">
    <property type="entry name" value="Acetyltransf_CG"/>
    <property type="match status" value="1"/>
</dbReference>
<dbReference type="InterPro" id="IPR011990">
    <property type="entry name" value="TPR-like_helical_dom_sf"/>
</dbReference>
<protein>
    <recommendedName>
        <fullName evidence="1">N-acetyltransferase domain-containing protein</fullName>
    </recommendedName>
</protein>
<dbReference type="PROSITE" id="PS51729">
    <property type="entry name" value="GNAT_YJDJ"/>
    <property type="match status" value="1"/>
</dbReference>
<dbReference type="PANTHER" id="PTHR31435">
    <property type="entry name" value="PROTEIN NATD1"/>
    <property type="match status" value="1"/>
</dbReference>
<proteinExistence type="predicted"/>
<dbReference type="InterPro" id="IPR016181">
    <property type="entry name" value="Acyl_CoA_acyltransferase"/>
</dbReference>
<dbReference type="InterPro" id="IPR031165">
    <property type="entry name" value="GNAT_YJDJ"/>
</dbReference>
<keyword evidence="3" id="KW-1185">Reference proteome</keyword>
<dbReference type="InterPro" id="IPR045057">
    <property type="entry name" value="Gcn5-rel_NAT"/>
</dbReference>
<dbReference type="AlphaFoldDB" id="A0A246JK93"/>
<comment type="caution">
    <text evidence="2">The sequence shown here is derived from an EMBL/GenBank/DDBJ whole genome shotgun (WGS) entry which is preliminary data.</text>
</comment>
<feature type="domain" description="N-acetyltransferase" evidence="1">
    <location>
        <begin position="51"/>
        <end position="137"/>
    </location>
</feature>
<sequence>MLLLRKHRGRPRRRCGQPAARAVASPRVQLLVAATRQGAPTWSRDVNLVIQHHPDARCFLAQPQPGLLCRLDYERHGEQLIITHTGVPAQLRGLGLASQMVETAARWLAPVPLQLVPGCSYVRHWLLRHPSWRRLLTPAAAQRVLNEWFGVPGDEQDGQIQSQWFQKDDAFDASLRERFGPVVEQALRGELRDWDSTPWGALARILVLDQFTRNIFRDTPRAFAGDALALSAALTLLPRAQELGTLERWFATMPLEHAEDLAMQDRSVAEFEALAAEDTRLDDALDYARRHRDVIARFGRFPHRNAILNRASTPEEIEFLKQPGSRF</sequence>